<evidence type="ECO:0000313" key="2">
    <source>
        <dbReference type="Proteomes" id="UP000516437"/>
    </source>
</evidence>
<organism evidence="1 2">
    <name type="scientific">Morella rubra</name>
    <name type="common">Chinese bayberry</name>
    <dbReference type="NCBI Taxonomy" id="262757"/>
    <lineage>
        <taxon>Eukaryota</taxon>
        <taxon>Viridiplantae</taxon>
        <taxon>Streptophyta</taxon>
        <taxon>Embryophyta</taxon>
        <taxon>Tracheophyta</taxon>
        <taxon>Spermatophyta</taxon>
        <taxon>Magnoliopsida</taxon>
        <taxon>eudicotyledons</taxon>
        <taxon>Gunneridae</taxon>
        <taxon>Pentapetalae</taxon>
        <taxon>rosids</taxon>
        <taxon>fabids</taxon>
        <taxon>Fagales</taxon>
        <taxon>Myricaceae</taxon>
        <taxon>Morella</taxon>
    </lineage>
</organism>
<name>A0A6A1VQE1_9ROSI</name>
<dbReference type="OrthoDB" id="1693936at2759"/>
<protein>
    <submittedName>
        <fullName evidence="1">Uncharacterized protein</fullName>
    </submittedName>
</protein>
<reference evidence="1 2" key="1">
    <citation type="journal article" date="2019" name="Plant Biotechnol. J.">
        <title>The red bayberry genome and genetic basis of sex determination.</title>
        <authorList>
            <person name="Jia H.M."/>
            <person name="Jia H.J."/>
            <person name="Cai Q.L."/>
            <person name="Wang Y."/>
            <person name="Zhao H.B."/>
            <person name="Yang W.F."/>
            <person name="Wang G.Y."/>
            <person name="Li Y.H."/>
            <person name="Zhan D.L."/>
            <person name="Shen Y.T."/>
            <person name="Niu Q.F."/>
            <person name="Chang L."/>
            <person name="Qiu J."/>
            <person name="Zhao L."/>
            <person name="Xie H.B."/>
            <person name="Fu W.Y."/>
            <person name="Jin J."/>
            <person name="Li X.W."/>
            <person name="Jiao Y."/>
            <person name="Zhou C.C."/>
            <person name="Tu T."/>
            <person name="Chai C.Y."/>
            <person name="Gao J.L."/>
            <person name="Fan L.J."/>
            <person name="van de Weg E."/>
            <person name="Wang J.Y."/>
            <person name="Gao Z.S."/>
        </authorList>
    </citation>
    <scope>NUCLEOTIDE SEQUENCE [LARGE SCALE GENOMIC DNA]</scope>
    <source>
        <tissue evidence="1">Leaves</tissue>
    </source>
</reference>
<dbReference type="Proteomes" id="UP000516437">
    <property type="component" value="Chromosome 5"/>
</dbReference>
<proteinExistence type="predicted"/>
<evidence type="ECO:0000313" key="1">
    <source>
        <dbReference type="EMBL" id="KAB1214875.1"/>
    </source>
</evidence>
<accession>A0A6A1VQE1</accession>
<sequence length="98" mass="10537">MGNAPFDLLVIKTSSALGRFASFLFLSGVEDGGKTMFPFENGMNMDGSYSFKGDGLLFDSMFPNLTIDPKASEGRLLYIKGQEGSAELLANLIQLNCG</sequence>
<comment type="caution">
    <text evidence="1">The sequence shown here is derived from an EMBL/GenBank/DDBJ whole genome shotgun (WGS) entry which is preliminary data.</text>
</comment>
<dbReference type="AlphaFoldDB" id="A0A6A1VQE1"/>
<dbReference type="EMBL" id="RXIC02000023">
    <property type="protein sequence ID" value="KAB1214875.1"/>
    <property type="molecule type" value="Genomic_DNA"/>
</dbReference>
<gene>
    <name evidence="1" type="ORF">CJ030_MR5G016625</name>
</gene>
<keyword evidence="2" id="KW-1185">Reference proteome</keyword>